<gene>
    <name evidence="5" type="ORF">FALBO_2229</name>
</gene>
<evidence type="ECO:0000313" key="6">
    <source>
        <dbReference type="Proteomes" id="UP000554235"/>
    </source>
</evidence>
<dbReference type="InterPro" id="IPR013830">
    <property type="entry name" value="SGNH_hydro"/>
</dbReference>
<evidence type="ECO:0000256" key="1">
    <source>
        <dbReference type="ARBA" id="ARBA00022729"/>
    </source>
</evidence>
<feature type="region of interest" description="Disordered" evidence="2">
    <location>
        <begin position="932"/>
        <end position="973"/>
    </location>
</feature>
<feature type="compositionally biased region" description="Gly residues" evidence="2">
    <location>
        <begin position="955"/>
        <end position="973"/>
    </location>
</feature>
<evidence type="ECO:0000256" key="3">
    <source>
        <dbReference type="SAM" id="SignalP"/>
    </source>
</evidence>
<dbReference type="Proteomes" id="UP000554235">
    <property type="component" value="Unassembled WGS sequence"/>
</dbReference>
<keyword evidence="6" id="KW-1185">Reference proteome</keyword>
<dbReference type="EMBL" id="JAADYS010000284">
    <property type="protein sequence ID" value="KAF4470857.1"/>
    <property type="molecule type" value="Genomic_DNA"/>
</dbReference>
<dbReference type="PANTHER" id="PTHR30383:SF31">
    <property type="entry name" value="SGNH HYDROLASE-TYPE ESTERASE DOMAIN-CONTAINING PROTEIN-RELATED"/>
    <property type="match status" value="1"/>
</dbReference>
<dbReference type="Pfam" id="PF13517">
    <property type="entry name" value="FG-GAP_3"/>
    <property type="match status" value="2"/>
</dbReference>
<name>A0A8H4LK38_9HYPO</name>
<dbReference type="GO" id="GO:0004622">
    <property type="term" value="F:phosphatidylcholine lysophospholipase activity"/>
    <property type="evidence" value="ECO:0007669"/>
    <property type="project" value="TreeGrafter"/>
</dbReference>
<feature type="domain" description="SGNH hydrolase-type esterase" evidence="4">
    <location>
        <begin position="142"/>
        <end position="283"/>
    </location>
</feature>
<keyword evidence="1 3" id="KW-0732">Signal</keyword>
<accession>A0A8H4LK38</accession>
<evidence type="ECO:0000259" key="4">
    <source>
        <dbReference type="Pfam" id="PF13472"/>
    </source>
</evidence>
<feature type="signal peptide" evidence="3">
    <location>
        <begin position="1"/>
        <end position="24"/>
    </location>
</feature>
<dbReference type="OrthoDB" id="3915838at2759"/>
<dbReference type="PANTHER" id="PTHR30383">
    <property type="entry name" value="THIOESTERASE 1/PROTEASE 1/LYSOPHOSPHOLIPASE L1"/>
    <property type="match status" value="1"/>
</dbReference>
<organism evidence="5 6">
    <name type="scientific">Fusarium albosuccineum</name>
    <dbReference type="NCBI Taxonomy" id="1237068"/>
    <lineage>
        <taxon>Eukaryota</taxon>
        <taxon>Fungi</taxon>
        <taxon>Dikarya</taxon>
        <taxon>Ascomycota</taxon>
        <taxon>Pezizomycotina</taxon>
        <taxon>Sordariomycetes</taxon>
        <taxon>Hypocreomycetidae</taxon>
        <taxon>Hypocreales</taxon>
        <taxon>Nectriaceae</taxon>
        <taxon>Fusarium</taxon>
        <taxon>Fusarium decemcellulare species complex</taxon>
    </lineage>
</organism>
<sequence>MDGWPKILWQAASVLLCLLSIGSALPTHDHHQDYRPISLAHPFAEFGMAGSKRADKSLELRILSLGASIMSGTGSSNGNGCRKFLRDALRLDGWPVNMVGSLTKGTSKRLPEPISSFCLQFILSYLFLDVSLTQLATPVKDKDHEAVPGDVLTQVLARVPNSTGFKPNIVIINAGTNDANTPVDPANAGSRLNNILNALWKADGMSKTCLIVSTLIPTTNANGAANQDSINDQYRALVKQRAGEGKCIYMADMWPKGEQWFDFSKDYLAGETPAVHPNDGGHAKMAAVYYNAINQALDDNRVVEPGEFTTGSSVCPKYGGEGKDAGGLTQRGSGYSDGIYYHDSVESGVLFTADSDWDRGQWKFARLFDRRYDDLVAWINKTSTSQVYAVWANSGDGKGKFTQVSDLVPDLNCQYTDGVNFIDMNADGLDDLVYIDADGNAYLSINQGDGNRAAGKPPTFKRVSSTALIKKTEGKKRDHVVLADIDGDGRGDYGVLDDAGNAFFWRNGWINDIPKYWQYLGKRFEGKNKGDLRGTQFEDINGDGRDDWVWLDDVGRGDIYTNGRSCATGKEGNGLNVAWRAGFKKGESSGPAFKGMGSYVTKDEKYLRNRIHFARIFGQSTVFGNLPKQDYVFMQHTKLNGKHRFQMRVWKNAGAGGTKLLADGNKYCNMMGHDNGMVDYVWAYQGGKMEMWANRGKGTITESDPDGYWNYKGTIWTPPQEMDRRDLHLADWDGDGACDIIYANPKGGAVQVWINNYPKTGKWDWTHQGNPAPALSCSQTRGLGLYDLAVRFADITGNGRADYLCIEPGSRTTGFIHNDDGSWTNAGQIKVSIDKDRANLRWADVNGDGREDLLWVEKFSGDAYVYYNHGPSDPDTTLGSSFAWAKQDSVAYAGNAQGSCEFWADIDGNGRADEDFILGTFNNKARTALAPSCGLRDNTGDDGETSNVLPSVPGAGTGGGSGGGGSNGGGSGDGDGLVLVPPVVWADPHPTVGCVPPCTLIWPPLPIAPTTVSWPPVTTSIWSVVGGVTRTVTTVITVNPFVVSKVPFWPVVIGSGDPTNGVLTPVQSVIPPLVTVPLSSDQASIKTTTSDNTTTILPPVWAPGRHTGSFQPMPTVSVTLPPGPVTNPTTTTTAGFHTVSYTRTHPTTTCTADCGSRDCGLFGCIGGGTSCGLFGCLGGCGLFGCDGLCGVSGCTPDLGGGGGGGGDGGDPNECQGDDCGCDDSKKVTSCGVLCTHTVDQTTTRTGECSTTTCITTSCGTDTTRTSTTTTTEEDDVAITEVARDTFWSEDASADFASTVKTEIVTEIETAVVTVRPTATKTVTKETSKKTTTTKEASAPKPSRQVQIVHTLFITKCFGEPGCSNKRTYNWLVYATDYGEGVNFCRDQDSIYAASTNDVLDSSKPFPKKDVGKFDIKKFDLKNCKYTAKSATEVGTMVCDGLTSIKCEPANDAGKMYECDGITATEGGVWCYW</sequence>
<proteinExistence type="predicted"/>
<dbReference type="InterPro" id="IPR036514">
    <property type="entry name" value="SGNH_hydro_sf"/>
</dbReference>
<reference evidence="5 6" key="1">
    <citation type="submission" date="2020-01" db="EMBL/GenBank/DDBJ databases">
        <title>Identification and distribution of gene clusters putatively required for synthesis of sphingolipid metabolism inhibitors in phylogenetically diverse species of the filamentous fungus Fusarium.</title>
        <authorList>
            <person name="Kim H.-S."/>
            <person name="Busman M."/>
            <person name="Brown D.W."/>
            <person name="Divon H."/>
            <person name="Uhlig S."/>
            <person name="Proctor R.H."/>
        </authorList>
    </citation>
    <scope>NUCLEOTIDE SEQUENCE [LARGE SCALE GENOMIC DNA]</scope>
    <source>
        <strain evidence="5 6">NRRL 20459</strain>
    </source>
</reference>
<dbReference type="SUPFAM" id="SSF52266">
    <property type="entry name" value="SGNH hydrolase"/>
    <property type="match status" value="1"/>
</dbReference>
<protein>
    <submittedName>
        <fullName evidence="5">Fg-gap repeat domain-containing</fullName>
    </submittedName>
</protein>
<dbReference type="Pfam" id="PF13472">
    <property type="entry name" value="Lipase_GDSL_2"/>
    <property type="match status" value="1"/>
</dbReference>
<comment type="caution">
    <text evidence="5">The sequence shown here is derived from an EMBL/GenBank/DDBJ whole genome shotgun (WGS) entry which is preliminary data.</text>
</comment>
<dbReference type="SUPFAM" id="SSF69318">
    <property type="entry name" value="Integrin alpha N-terminal domain"/>
    <property type="match status" value="2"/>
</dbReference>
<evidence type="ECO:0000256" key="2">
    <source>
        <dbReference type="SAM" id="MobiDB-lite"/>
    </source>
</evidence>
<feature type="chain" id="PRO_5034950006" evidence="3">
    <location>
        <begin position="25"/>
        <end position="1472"/>
    </location>
</feature>
<dbReference type="InterPro" id="IPR013517">
    <property type="entry name" value="FG-GAP"/>
</dbReference>
<dbReference type="InterPro" id="IPR051532">
    <property type="entry name" value="Ester_Hydrolysis_Enzymes"/>
</dbReference>
<dbReference type="Gene3D" id="3.40.50.1110">
    <property type="entry name" value="SGNH hydrolase"/>
    <property type="match status" value="1"/>
</dbReference>
<dbReference type="InterPro" id="IPR028994">
    <property type="entry name" value="Integrin_alpha_N"/>
</dbReference>
<evidence type="ECO:0000313" key="5">
    <source>
        <dbReference type="EMBL" id="KAF4470857.1"/>
    </source>
</evidence>